<evidence type="ECO:0000259" key="8">
    <source>
        <dbReference type="Pfam" id="PF11600"/>
    </source>
</evidence>
<comment type="subcellular location">
    <subcellularLocation>
        <location evidence="1">Nucleus</location>
    </subcellularLocation>
</comment>
<evidence type="ECO:0000256" key="3">
    <source>
        <dbReference type="ARBA" id="ARBA00022763"/>
    </source>
</evidence>
<comment type="caution">
    <text evidence="10">The sequence shown here is derived from an EMBL/GenBank/DDBJ whole genome shotgun (WGS) entry which is preliminary data.</text>
</comment>
<reference evidence="10 11" key="1">
    <citation type="journal article" date="2017" name="Gigascience">
        <title>Draft genome of the honey bee ectoparasitic mite, Tropilaelaps mercedesae, is shaped by the parasitic life history.</title>
        <authorList>
            <person name="Dong X."/>
            <person name="Armstrong S.D."/>
            <person name="Xia D."/>
            <person name="Makepeace B.L."/>
            <person name="Darby A.C."/>
            <person name="Kadowaki T."/>
        </authorList>
    </citation>
    <scope>NUCLEOTIDE SEQUENCE [LARGE SCALE GENOMIC DNA]</scope>
    <source>
        <strain evidence="10">Wuxi-XJTLU</strain>
    </source>
</reference>
<feature type="compositionally biased region" description="Polar residues" evidence="7">
    <location>
        <begin position="120"/>
        <end position="144"/>
    </location>
</feature>
<accession>A0A1V9XUZ8</accession>
<dbReference type="PANTHER" id="PTHR15272">
    <property type="entry name" value="CHROMATIN ASSEMBLY FACTOR 1 SUBUNIT A CAF-1 SUBUNIT A"/>
    <property type="match status" value="1"/>
</dbReference>
<keyword evidence="2" id="KW-0235">DNA replication</keyword>
<dbReference type="InterPro" id="IPR021644">
    <property type="entry name" value="CAF-1_p150_acidic"/>
</dbReference>
<feature type="compositionally biased region" description="Low complexity" evidence="7">
    <location>
        <begin position="507"/>
        <end position="516"/>
    </location>
</feature>
<dbReference type="InterPro" id="IPR022043">
    <property type="entry name" value="CAF1A_DD"/>
</dbReference>
<dbReference type="Proteomes" id="UP000192247">
    <property type="component" value="Unassembled WGS sequence"/>
</dbReference>
<evidence type="ECO:0000256" key="2">
    <source>
        <dbReference type="ARBA" id="ARBA00022705"/>
    </source>
</evidence>
<dbReference type="GO" id="GO:0033186">
    <property type="term" value="C:CAF-1 complex"/>
    <property type="evidence" value="ECO:0007669"/>
    <property type="project" value="TreeGrafter"/>
</dbReference>
<evidence type="ECO:0000259" key="9">
    <source>
        <dbReference type="Pfam" id="PF12253"/>
    </source>
</evidence>
<dbReference type="AlphaFoldDB" id="A0A1V9XUZ8"/>
<dbReference type="OrthoDB" id="79480at2759"/>
<dbReference type="GO" id="GO:0006281">
    <property type="term" value="P:DNA repair"/>
    <property type="evidence" value="ECO:0007669"/>
    <property type="project" value="UniProtKB-KW"/>
</dbReference>
<feature type="region of interest" description="Disordered" evidence="7">
    <location>
        <begin position="507"/>
        <end position="531"/>
    </location>
</feature>
<protein>
    <recommendedName>
        <fullName evidence="12">Chromatin assembly factor 1 subunit A-like</fullName>
    </recommendedName>
</protein>
<feature type="compositionally biased region" description="Polar residues" evidence="7">
    <location>
        <begin position="55"/>
        <end position="71"/>
    </location>
</feature>
<proteinExistence type="predicted"/>
<evidence type="ECO:0000313" key="10">
    <source>
        <dbReference type="EMBL" id="OQR77253.1"/>
    </source>
</evidence>
<keyword evidence="3" id="KW-0227">DNA damage</keyword>
<keyword evidence="11" id="KW-1185">Reference proteome</keyword>
<evidence type="ECO:0008006" key="12">
    <source>
        <dbReference type="Google" id="ProtNLM"/>
    </source>
</evidence>
<feature type="compositionally biased region" description="Low complexity" evidence="7">
    <location>
        <begin position="210"/>
        <end position="225"/>
    </location>
</feature>
<feature type="domain" description="Chromatin assembly factor 1 subunit A dimerization" evidence="9">
    <location>
        <begin position="597"/>
        <end position="668"/>
    </location>
</feature>
<keyword evidence="5" id="KW-0234">DNA repair</keyword>
<organism evidence="10 11">
    <name type="scientific">Tropilaelaps mercedesae</name>
    <dbReference type="NCBI Taxonomy" id="418985"/>
    <lineage>
        <taxon>Eukaryota</taxon>
        <taxon>Metazoa</taxon>
        <taxon>Ecdysozoa</taxon>
        <taxon>Arthropoda</taxon>
        <taxon>Chelicerata</taxon>
        <taxon>Arachnida</taxon>
        <taxon>Acari</taxon>
        <taxon>Parasitiformes</taxon>
        <taxon>Mesostigmata</taxon>
        <taxon>Gamasina</taxon>
        <taxon>Dermanyssoidea</taxon>
        <taxon>Laelapidae</taxon>
        <taxon>Tropilaelaps</taxon>
    </lineage>
</organism>
<feature type="region of interest" description="Disordered" evidence="7">
    <location>
        <begin position="952"/>
        <end position="1060"/>
    </location>
</feature>
<feature type="compositionally biased region" description="Polar residues" evidence="7">
    <location>
        <begin position="97"/>
        <end position="108"/>
    </location>
</feature>
<dbReference type="GO" id="GO:0006260">
    <property type="term" value="P:DNA replication"/>
    <property type="evidence" value="ECO:0007669"/>
    <property type="project" value="UniProtKB-KW"/>
</dbReference>
<keyword evidence="4" id="KW-0143">Chaperone</keyword>
<feature type="region of interest" description="Disordered" evidence="7">
    <location>
        <begin position="1"/>
        <end position="449"/>
    </location>
</feature>
<evidence type="ECO:0000256" key="6">
    <source>
        <dbReference type="ARBA" id="ARBA00023242"/>
    </source>
</evidence>
<feature type="compositionally biased region" description="Low complexity" evidence="7">
    <location>
        <begin position="1033"/>
        <end position="1044"/>
    </location>
</feature>
<dbReference type="Pfam" id="PF11600">
    <property type="entry name" value="CAF1A_acidic"/>
    <property type="match status" value="1"/>
</dbReference>
<keyword evidence="6" id="KW-0539">Nucleus</keyword>
<feature type="compositionally biased region" description="Basic and acidic residues" evidence="7">
    <location>
        <begin position="183"/>
        <end position="193"/>
    </location>
</feature>
<sequence length="1089" mass="122367">MKQARLSFGTKRKDESNHPTAGGNPKSNDDVKAIEIIDDSSGEAIPPPAKKVRLSQESGDVSSVNETQKSPAITPVKKTSKMMAAAVKAKSPVKQIPITQSPAKTPSKITPVGTPLARTCNKTSSRNTPSSQTTTPMEVTSSPTKRTRVPQANDGDCSAGEVFQSPASTPMKKVAANSPTIGEKSRGTADRTPVRTRTVVTTPSSGNANTTLSSQSPDSTPSSQTEDASPKQTPGRTPRRSKTETAFLELKRRKDRELRRKEKEEKIKLKEAEKEKREEERLRREQERQEAKERKEKERLEKEKKREAERLEKERKKEEERLEKEKERDERERLRKEKERKKEEERLEKEKEREEKERIRREKEEERRKKDEEKRRELEEEEAKKQRAKQAFKSFFVVKKTPNKAVAENGTEPSRSGGQEDAGTNAAKTGGEEINRDLHGSSGPNDGSVAGGSARYGVAGSAIGLTRFKPFQLKKDMELAAIVPLEAKARFDRIKFEVTLSSFASRTCTTERSTTSAQDVENGDAPDKNGNTLAANHQHEDEMLYIDLLKKTNYCPLKTVKKRVCKHQEEDSDCVLIQPETSGDDQEPTAGGRMRAKLLQFVENCRPAYYGTWRKRCPQITGRCPFNKFEDFDYSVDSDDEWEDVEGEVESLVGTDDEKDKEENGDDDYIEDEFFVPHGYLSESEEEESDDQPLDPEAFKARIAARQEEFTADRKAGVQTKKMVGVCAVGREGHNLEAEFQVLQQFKAVLLVASQECPLKPSWERESDIINTAKTTREHLEPKMLTDDALRIFCETAHGFQSGVRQLYEEFYKRWRSVSDLKIGTKSLKLTLTGTCKKSKRNTLVVNQDLVQRFGLTELDRGSPNEGTLSFSAKLLPNEALPDLIKVAHGTSTTTQVVTEFLNQMKGKKFGKAQVKRTLRSIAAFEHVQSCWLVKPDILKAHNLEELNKKIKSEEKPAKDKRETLKKDSKDMANEEEMVVRNKDKTSRTALAQDSNSKDSSASDTKGKENVAKGSTPKSMSIRKFFNISAKNSGSPGTSDSSASIIDGTPKVKKRIQPTTLSRIPTMKLDSKPQPVLKPDEVMVIIDDD</sequence>
<feature type="compositionally biased region" description="Polar residues" evidence="7">
    <location>
        <begin position="226"/>
        <end position="235"/>
    </location>
</feature>
<feature type="compositionally biased region" description="Low complexity" evidence="7">
    <location>
        <begin position="81"/>
        <end position="94"/>
    </location>
</feature>
<name>A0A1V9XUZ8_9ACAR</name>
<dbReference type="STRING" id="418985.A0A1V9XUZ8"/>
<evidence type="ECO:0000313" key="11">
    <source>
        <dbReference type="Proteomes" id="UP000192247"/>
    </source>
</evidence>
<feature type="compositionally biased region" description="Basic and acidic residues" evidence="7">
    <location>
        <begin position="952"/>
        <end position="987"/>
    </location>
</feature>
<feature type="compositionally biased region" description="Basic and acidic residues" evidence="7">
    <location>
        <begin position="249"/>
        <end position="385"/>
    </location>
</feature>
<feature type="domain" description="Chromatin assembly factor 1 p150 subunit acidic region" evidence="8">
    <location>
        <begin position="288"/>
        <end position="406"/>
    </location>
</feature>
<dbReference type="GO" id="GO:0005634">
    <property type="term" value="C:nucleus"/>
    <property type="evidence" value="ECO:0007669"/>
    <property type="project" value="UniProtKB-SubCell"/>
</dbReference>
<dbReference type="Pfam" id="PF12253">
    <property type="entry name" value="CAF1A_dimeriz"/>
    <property type="match status" value="1"/>
</dbReference>
<evidence type="ECO:0000256" key="1">
    <source>
        <dbReference type="ARBA" id="ARBA00004123"/>
    </source>
</evidence>
<evidence type="ECO:0000256" key="7">
    <source>
        <dbReference type="SAM" id="MobiDB-lite"/>
    </source>
</evidence>
<dbReference type="EMBL" id="MNPL01003780">
    <property type="protein sequence ID" value="OQR77253.1"/>
    <property type="molecule type" value="Genomic_DNA"/>
</dbReference>
<dbReference type="InParanoid" id="A0A1V9XUZ8"/>
<gene>
    <name evidence="10" type="ORF">BIW11_07228</name>
</gene>
<dbReference type="PANTHER" id="PTHR15272:SF0">
    <property type="entry name" value="CHROMATIN ASSEMBLY FACTOR 1 SUBUNIT A"/>
    <property type="match status" value="1"/>
</dbReference>
<feature type="compositionally biased region" description="Basic and acidic residues" evidence="7">
    <location>
        <begin position="430"/>
        <end position="439"/>
    </location>
</feature>
<feature type="compositionally biased region" description="Polar residues" evidence="7">
    <location>
        <begin position="988"/>
        <end position="1004"/>
    </location>
</feature>
<evidence type="ECO:0000256" key="4">
    <source>
        <dbReference type="ARBA" id="ARBA00023186"/>
    </source>
</evidence>
<evidence type="ECO:0000256" key="5">
    <source>
        <dbReference type="ARBA" id="ARBA00023204"/>
    </source>
</evidence>
<feature type="region of interest" description="Disordered" evidence="7">
    <location>
        <begin position="647"/>
        <end position="668"/>
    </location>
</feature>
<dbReference type="GO" id="GO:0006334">
    <property type="term" value="P:nucleosome assembly"/>
    <property type="evidence" value="ECO:0007669"/>
    <property type="project" value="TreeGrafter"/>
</dbReference>